<dbReference type="RefSeq" id="WP_190238942.1">
    <property type="nucleotide sequence ID" value="NZ_QFGA01000001.1"/>
</dbReference>
<dbReference type="EMBL" id="QFGA01000001">
    <property type="protein sequence ID" value="TEB06811.1"/>
    <property type="molecule type" value="Genomic_DNA"/>
</dbReference>
<feature type="binding site" evidence="11">
    <location>
        <begin position="306"/>
        <end position="308"/>
    </location>
    <ligand>
        <name>substrate</name>
    </ligand>
</feature>
<keyword evidence="15" id="KW-1185">Reference proteome</keyword>
<evidence type="ECO:0000256" key="9">
    <source>
        <dbReference type="PIRNR" id="PIRNR038994"/>
    </source>
</evidence>
<dbReference type="PANTHER" id="PTHR11113:SF14">
    <property type="entry name" value="N-ACETYLGLUCOSAMINE-6-PHOSPHATE DEACETYLASE"/>
    <property type="match status" value="1"/>
</dbReference>
<evidence type="ECO:0000256" key="2">
    <source>
        <dbReference type="ARBA" id="ARBA00011899"/>
    </source>
</evidence>
<dbReference type="Proteomes" id="UP000298324">
    <property type="component" value="Unassembled WGS sequence"/>
</dbReference>
<dbReference type="InterPro" id="IPR011059">
    <property type="entry name" value="Metal-dep_hydrolase_composite"/>
</dbReference>
<feature type="binding site" evidence="11">
    <location>
        <position position="227"/>
    </location>
    <ligand>
        <name>substrate</name>
    </ligand>
</feature>
<evidence type="ECO:0000256" key="3">
    <source>
        <dbReference type="ARBA" id="ARBA00018029"/>
    </source>
</evidence>
<evidence type="ECO:0000313" key="15">
    <source>
        <dbReference type="Proteomes" id="UP000298324"/>
    </source>
</evidence>
<dbReference type="NCBIfam" id="TIGR00221">
    <property type="entry name" value="nagA"/>
    <property type="match status" value="1"/>
</dbReference>
<evidence type="ECO:0000256" key="12">
    <source>
        <dbReference type="PIRSR" id="PIRSR038994-3"/>
    </source>
</evidence>
<keyword evidence="4 12" id="KW-0479">Metal-binding</keyword>
<evidence type="ECO:0000256" key="6">
    <source>
        <dbReference type="ARBA" id="ARBA00023277"/>
    </source>
</evidence>
<reference evidence="14 15" key="1">
    <citation type="journal article" date="2018" name="Environ. Microbiol.">
        <title>Novel energy conservation strategies and behaviour of Pelotomaculum schinkii driving syntrophic propionate catabolism.</title>
        <authorList>
            <person name="Hidalgo-Ahumada C.A.P."/>
            <person name="Nobu M.K."/>
            <person name="Narihiro T."/>
            <person name="Tamaki H."/>
            <person name="Liu W.T."/>
            <person name="Kamagata Y."/>
            <person name="Stams A.J.M."/>
            <person name="Imachi H."/>
            <person name="Sousa D.Z."/>
        </authorList>
    </citation>
    <scope>NUCLEOTIDE SEQUENCE [LARGE SCALE GENOMIC DNA]</scope>
    <source>
        <strain evidence="14 15">HH</strain>
    </source>
</reference>
<dbReference type="FunFam" id="3.20.20.140:FF:000004">
    <property type="entry name" value="N-acetylglucosamine-6-phosphate deacetylase"/>
    <property type="match status" value="1"/>
</dbReference>
<evidence type="ECO:0000256" key="5">
    <source>
        <dbReference type="ARBA" id="ARBA00022801"/>
    </source>
</evidence>
<dbReference type="AlphaFoldDB" id="A0A4Y7RDI1"/>
<dbReference type="SUPFAM" id="SSF51338">
    <property type="entry name" value="Composite domain of metallo-dependent hydrolases"/>
    <property type="match status" value="1"/>
</dbReference>
<evidence type="ECO:0000256" key="7">
    <source>
        <dbReference type="ARBA" id="ARBA00047647"/>
    </source>
</evidence>
<dbReference type="CDD" id="cd00854">
    <property type="entry name" value="NagA"/>
    <property type="match status" value="1"/>
</dbReference>
<dbReference type="Gene3D" id="2.30.40.10">
    <property type="entry name" value="Urease, subunit C, domain 1"/>
    <property type="match status" value="1"/>
</dbReference>
<feature type="domain" description="Amidohydrolase-related" evidence="13">
    <location>
        <begin position="51"/>
        <end position="368"/>
    </location>
</feature>
<feature type="binding site" evidence="11">
    <location>
        <position position="140"/>
    </location>
    <ligand>
        <name>substrate</name>
    </ligand>
</feature>
<comment type="cofactor">
    <cofactor evidence="12">
        <name>a divalent metal cation</name>
        <dbReference type="ChEBI" id="CHEBI:60240"/>
    </cofactor>
    <text evidence="12">Binds 1 divalent metal cation per subunit.</text>
</comment>
<evidence type="ECO:0000256" key="8">
    <source>
        <dbReference type="ARBA" id="ARBA00060590"/>
    </source>
</evidence>
<dbReference type="GO" id="GO:0006046">
    <property type="term" value="P:N-acetylglucosamine catabolic process"/>
    <property type="evidence" value="ECO:0007669"/>
    <property type="project" value="TreeGrafter"/>
</dbReference>
<feature type="binding site" evidence="11">
    <location>
        <position position="251"/>
    </location>
    <ligand>
        <name>substrate</name>
    </ligand>
</feature>
<feature type="binding site" evidence="12">
    <location>
        <position position="216"/>
    </location>
    <ligand>
        <name>Zn(2+)</name>
        <dbReference type="ChEBI" id="CHEBI:29105"/>
    </ligand>
</feature>
<feature type="active site" description="Proton donor/acceptor" evidence="10">
    <location>
        <position position="273"/>
    </location>
</feature>
<dbReference type="Gene3D" id="3.20.20.140">
    <property type="entry name" value="Metal-dependent hydrolases"/>
    <property type="match status" value="1"/>
</dbReference>
<feature type="binding site" evidence="12">
    <location>
        <position position="195"/>
    </location>
    <ligand>
        <name>Zn(2+)</name>
        <dbReference type="ChEBI" id="CHEBI:29105"/>
    </ligand>
</feature>
<gene>
    <name evidence="14" type="primary">nagA</name>
    <name evidence="14" type="ORF">Psch_00343</name>
</gene>
<evidence type="ECO:0000256" key="11">
    <source>
        <dbReference type="PIRSR" id="PIRSR038994-2"/>
    </source>
</evidence>
<evidence type="ECO:0000313" key="14">
    <source>
        <dbReference type="EMBL" id="TEB06811.1"/>
    </source>
</evidence>
<comment type="similarity">
    <text evidence="1 9">Belongs to the metallo-dependent hydrolases superfamily. NagA family.</text>
</comment>
<dbReference type="InterPro" id="IPR003764">
    <property type="entry name" value="GlcNAc_6-P_deAcase"/>
</dbReference>
<evidence type="ECO:0000256" key="4">
    <source>
        <dbReference type="ARBA" id="ARBA00022723"/>
    </source>
</evidence>
<dbReference type="InterPro" id="IPR032466">
    <property type="entry name" value="Metal_Hydrolase"/>
</dbReference>
<feature type="binding site" evidence="11">
    <location>
        <begin position="219"/>
        <end position="220"/>
    </location>
    <ligand>
        <name>substrate</name>
    </ligand>
</feature>
<organism evidence="14 15">
    <name type="scientific">Pelotomaculum schinkii</name>
    <dbReference type="NCBI Taxonomy" id="78350"/>
    <lineage>
        <taxon>Bacteria</taxon>
        <taxon>Bacillati</taxon>
        <taxon>Bacillota</taxon>
        <taxon>Clostridia</taxon>
        <taxon>Eubacteriales</taxon>
        <taxon>Desulfotomaculaceae</taxon>
        <taxon>Pelotomaculum</taxon>
    </lineage>
</organism>
<protein>
    <recommendedName>
        <fullName evidence="3">N-acetylglucosamine-6-phosphate deacetylase</fullName>
        <ecNumber evidence="2">3.5.1.25</ecNumber>
    </recommendedName>
</protein>
<keyword evidence="6 9" id="KW-0119">Carbohydrate metabolism</keyword>
<dbReference type="PIRSF" id="PIRSF038994">
    <property type="entry name" value="NagA"/>
    <property type="match status" value="1"/>
</dbReference>
<dbReference type="PANTHER" id="PTHR11113">
    <property type="entry name" value="N-ACETYLGLUCOSAMINE-6-PHOSPHATE DEACETYLASE"/>
    <property type="match status" value="1"/>
</dbReference>
<dbReference type="GO" id="GO:0046872">
    <property type="term" value="F:metal ion binding"/>
    <property type="evidence" value="ECO:0007669"/>
    <property type="project" value="UniProtKB-KW"/>
</dbReference>
<evidence type="ECO:0000256" key="10">
    <source>
        <dbReference type="PIRSR" id="PIRSR038994-1"/>
    </source>
</evidence>
<name>A0A4Y7RDI1_9FIRM</name>
<comment type="catalytic activity">
    <reaction evidence="7">
        <text>N-acetyl-D-glucosamine 6-phosphate + H2O = D-glucosamine 6-phosphate + acetate</text>
        <dbReference type="Rhea" id="RHEA:22936"/>
        <dbReference type="ChEBI" id="CHEBI:15377"/>
        <dbReference type="ChEBI" id="CHEBI:30089"/>
        <dbReference type="ChEBI" id="CHEBI:57513"/>
        <dbReference type="ChEBI" id="CHEBI:58725"/>
        <dbReference type="EC" id="3.5.1.25"/>
    </reaction>
</comment>
<comment type="pathway">
    <text evidence="8">Amino-sugar metabolism; N-acetylneuraminate degradation; D-fructose 6-phosphate from N-acetylneuraminate: step 4/5.</text>
</comment>
<feature type="binding site" evidence="12">
    <location>
        <position position="129"/>
    </location>
    <ligand>
        <name>Zn(2+)</name>
        <dbReference type="ChEBI" id="CHEBI:29105"/>
    </ligand>
</feature>
<dbReference type="Pfam" id="PF01979">
    <property type="entry name" value="Amidohydro_1"/>
    <property type="match status" value="1"/>
</dbReference>
<evidence type="ECO:0000256" key="1">
    <source>
        <dbReference type="ARBA" id="ARBA00010716"/>
    </source>
</evidence>
<dbReference type="InterPro" id="IPR006680">
    <property type="entry name" value="Amidohydro-rel"/>
</dbReference>
<dbReference type="SUPFAM" id="SSF51556">
    <property type="entry name" value="Metallo-dependent hydrolases"/>
    <property type="match status" value="1"/>
</dbReference>
<sequence length="387" mass="40548">MFDFIINNGTLVGEEKLINNRSLVVSGGKIVSLEQMDAAAAVESIDAAGLIIAPGFIDLHVHGADGADILDCDPGSLQRIAGYHGRHGTTAMLATVAPSTLERMALALETAARHTTSAAGASIIGANLEGPFLNRSHSGALGIPFLREPDKHEMNELLAAGQGKVRMVSLAPELTGALEVMELLSSCGVIPSLGHSGATFTQTINAARAGLKHITHIFNAMAPIHHREPGPAGAALVSPELSVEVIADGIHVHPAMLQLLWHIKGDRLVLVSDAIAAAGLPDGRYRFGGQEIVVKGSRAEIPGGRLAGSTITMLDAVRNMVKIAGLKLPQAVRLASANPAAVLGLQKKGRLAPGYDADLVLLDTNLDPFLVMVEGRTIFRRAEKVLE</sequence>
<dbReference type="GO" id="GO:0008448">
    <property type="term" value="F:N-acetylglucosamine-6-phosphate deacetylase activity"/>
    <property type="evidence" value="ECO:0007669"/>
    <property type="project" value="UniProtKB-EC"/>
</dbReference>
<comment type="caution">
    <text evidence="14">The sequence shown here is derived from an EMBL/GenBank/DDBJ whole genome shotgun (WGS) entry which is preliminary data.</text>
</comment>
<proteinExistence type="inferred from homology"/>
<dbReference type="EC" id="3.5.1.25" evidence="2"/>
<keyword evidence="5 9" id="KW-0378">Hydrolase</keyword>
<evidence type="ECO:0000259" key="13">
    <source>
        <dbReference type="Pfam" id="PF01979"/>
    </source>
</evidence>
<accession>A0A4Y7RDI1</accession>